<accession>A0A420M8A9</accession>
<evidence type="ECO:0000313" key="3">
    <source>
        <dbReference type="Proteomes" id="UP000285084"/>
    </source>
</evidence>
<feature type="non-terminal residue" evidence="2">
    <location>
        <position position="1"/>
    </location>
</feature>
<evidence type="ECO:0000259" key="1">
    <source>
        <dbReference type="Pfam" id="PF13843"/>
    </source>
</evidence>
<dbReference type="PANTHER" id="PTHR46599">
    <property type="entry name" value="PIGGYBAC TRANSPOSABLE ELEMENT-DERIVED PROTEIN 4"/>
    <property type="match status" value="1"/>
</dbReference>
<dbReference type="VEuPathDB" id="FungiDB:FOC1_g10001291"/>
<gene>
    <name evidence="2" type="ORF">BFJ69_g17440</name>
</gene>
<feature type="domain" description="PiggyBac transposable element-derived protein" evidence="1">
    <location>
        <begin position="2"/>
        <end position="180"/>
    </location>
</feature>
<protein>
    <recommendedName>
        <fullName evidence="1">PiggyBac transposable element-derived protein domain-containing protein</fullName>
    </recommendedName>
</protein>
<reference evidence="2 3" key="1">
    <citation type="journal article" date="2018" name="Sci. Rep.">
        <title>Characterisation of pathogen-specific regions and novel effector candidates in Fusarium oxysporum f. sp. cepae.</title>
        <authorList>
            <person name="Armitage A.D."/>
            <person name="Taylor A."/>
            <person name="Sobczyk M.K."/>
            <person name="Baxter L."/>
            <person name="Greenfield B.P."/>
            <person name="Bates H.J."/>
            <person name="Wilson F."/>
            <person name="Jackson A.C."/>
            <person name="Ott S."/>
            <person name="Harrison R.J."/>
            <person name="Clarkson J.P."/>
        </authorList>
    </citation>
    <scope>NUCLEOTIDE SEQUENCE [LARGE SCALE GENOMIC DNA]</scope>
    <source>
        <strain evidence="2 3">Fo_A13</strain>
    </source>
</reference>
<dbReference type="VEuPathDB" id="FungiDB:FOC1_g10004497"/>
<dbReference type="VEuPathDB" id="FungiDB:FOC4_g10000017"/>
<dbReference type="VEuPathDB" id="FungiDB:FOXG_21827"/>
<dbReference type="VEuPathDB" id="FungiDB:HZS61_004311"/>
<dbReference type="Pfam" id="PF13843">
    <property type="entry name" value="DDE_Tnp_1_7"/>
    <property type="match status" value="1"/>
</dbReference>
<dbReference type="VEuPathDB" id="FungiDB:FOMG_17678"/>
<comment type="caution">
    <text evidence="2">The sequence shown here is derived from an EMBL/GenBank/DDBJ whole genome shotgun (WGS) entry which is preliminary data.</text>
</comment>
<name>A0A420M8A9_FUSOX</name>
<proteinExistence type="predicted"/>
<evidence type="ECO:0000313" key="2">
    <source>
        <dbReference type="EMBL" id="RKK57899.1"/>
    </source>
</evidence>
<dbReference type="PANTHER" id="PTHR46599:SF3">
    <property type="entry name" value="PIGGYBAC TRANSPOSABLE ELEMENT-DERIVED PROTEIN 4"/>
    <property type="match status" value="1"/>
</dbReference>
<dbReference type="EMBL" id="MRCX01000816">
    <property type="protein sequence ID" value="RKK57899.1"/>
    <property type="molecule type" value="Genomic_DNA"/>
</dbReference>
<dbReference type="AlphaFoldDB" id="A0A420M8A9"/>
<dbReference type="InterPro" id="IPR029526">
    <property type="entry name" value="PGBD"/>
</dbReference>
<sequence>KSTYHVFVDNLFSSTPLFRNLRKQGYGATGTARTNSGIHEELVRDKNDDGKVKNMYEFNAVKVIPTPDNQVNQIAWKDNKLVLFLSTVFTGADDERVIRQRKKPSSKKSEAKPIRRFFGDEAVKMINIPAVAAAYNEEMNHVDRGDQLRSYYKYDHALRRGPWQALAWTFLLDVALVNSYVVQLHGQPNWKRYTNHREWRECIYNELFNAYGHDSQARKHYRAGDERDLQDAELQRGHVNREINFVNRHIKSDCLACQGCRQGQVRAKSQDWCPLKEVSGNNTKRKRKRRPKVRSQTTWGCRICDVPICKSRHCSITTYRINS</sequence>
<dbReference type="VEuPathDB" id="FungiDB:FOZG_12478"/>
<dbReference type="Proteomes" id="UP000285084">
    <property type="component" value="Unassembled WGS sequence"/>
</dbReference>
<organism evidence="2 3">
    <name type="scientific">Fusarium oxysporum</name>
    <name type="common">Fusarium vascular wilt</name>
    <dbReference type="NCBI Taxonomy" id="5507"/>
    <lineage>
        <taxon>Eukaryota</taxon>
        <taxon>Fungi</taxon>
        <taxon>Dikarya</taxon>
        <taxon>Ascomycota</taxon>
        <taxon>Pezizomycotina</taxon>
        <taxon>Sordariomycetes</taxon>
        <taxon>Hypocreomycetidae</taxon>
        <taxon>Hypocreales</taxon>
        <taxon>Nectriaceae</taxon>
        <taxon>Fusarium</taxon>
        <taxon>Fusarium oxysporum species complex</taxon>
    </lineage>
</organism>